<name>A0A418WBD7_9PROT</name>
<reference evidence="4 5" key="1">
    <citation type="submission" date="2018-09" db="EMBL/GenBank/DDBJ databases">
        <authorList>
            <person name="Zhu H."/>
        </authorList>
    </citation>
    <scope>NUCLEOTIDE SEQUENCE [LARGE SCALE GENOMIC DNA]</scope>
    <source>
        <strain evidence="4 5">K1W22B-8</strain>
    </source>
</reference>
<keyword evidence="5" id="KW-1185">Reference proteome</keyword>
<dbReference type="Gene3D" id="3.30.1330.60">
    <property type="entry name" value="OmpA-like domain"/>
    <property type="match status" value="1"/>
</dbReference>
<gene>
    <name evidence="4" type="ORF">D3874_09570</name>
</gene>
<dbReference type="OrthoDB" id="7259144at2"/>
<feature type="region of interest" description="Disordered" evidence="2">
    <location>
        <begin position="95"/>
        <end position="278"/>
    </location>
</feature>
<dbReference type="EMBL" id="QYUK01000011">
    <property type="protein sequence ID" value="RJF87248.1"/>
    <property type="molecule type" value="Genomic_DNA"/>
</dbReference>
<dbReference type="SUPFAM" id="SSF103088">
    <property type="entry name" value="OmpA-like"/>
    <property type="match status" value="1"/>
</dbReference>
<organism evidence="4 5">
    <name type="scientific">Oleomonas cavernae</name>
    <dbReference type="NCBI Taxonomy" id="2320859"/>
    <lineage>
        <taxon>Bacteria</taxon>
        <taxon>Pseudomonadati</taxon>
        <taxon>Pseudomonadota</taxon>
        <taxon>Alphaproteobacteria</taxon>
        <taxon>Acetobacterales</taxon>
        <taxon>Acetobacteraceae</taxon>
        <taxon>Oleomonas</taxon>
    </lineage>
</organism>
<feature type="compositionally biased region" description="Basic and acidic residues" evidence="2">
    <location>
        <begin position="131"/>
        <end position="144"/>
    </location>
</feature>
<feature type="compositionally biased region" description="Low complexity" evidence="2">
    <location>
        <begin position="264"/>
        <end position="278"/>
    </location>
</feature>
<feature type="compositionally biased region" description="Low complexity" evidence="2">
    <location>
        <begin position="193"/>
        <end position="221"/>
    </location>
</feature>
<protein>
    <recommendedName>
        <fullName evidence="3">OmpA-like domain-containing protein</fullName>
    </recommendedName>
</protein>
<dbReference type="InterPro" id="IPR036737">
    <property type="entry name" value="OmpA-like_sf"/>
</dbReference>
<dbReference type="AlphaFoldDB" id="A0A418WBD7"/>
<feature type="domain" description="OmpA-like" evidence="3">
    <location>
        <begin position="438"/>
        <end position="551"/>
    </location>
</feature>
<proteinExistence type="predicted"/>
<evidence type="ECO:0000256" key="1">
    <source>
        <dbReference type="PROSITE-ProRule" id="PRU00473"/>
    </source>
</evidence>
<comment type="caution">
    <text evidence="4">The sequence shown here is derived from an EMBL/GenBank/DDBJ whole genome shotgun (WGS) entry which is preliminary data.</text>
</comment>
<dbReference type="Proteomes" id="UP000284605">
    <property type="component" value="Unassembled WGS sequence"/>
</dbReference>
<dbReference type="InterPro" id="IPR006665">
    <property type="entry name" value="OmpA-like"/>
</dbReference>
<dbReference type="Pfam" id="PF00691">
    <property type="entry name" value="OmpA"/>
    <property type="match status" value="1"/>
</dbReference>
<keyword evidence="1" id="KW-0472">Membrane</keyword>
<accession>A0A418WBD7</accession>
<dbReference type="RefSeq" id="WP_119777890.1">
    <property type="nucleotide sequence ID" value="NZ_QYUK01000011.1"/>
</dbReference>
<dbReference type="PROSITE" id="PS51123">
    <property type="entry name" value="OMPA_2"/>
    <property type="match status" value="1"/>
</dbReference>
<evidence type="ECO:0000313" key="4">
    <source>
        <dbReference type="EMBL" id="RJF87248.1"/>
    </source>
</evidence>
<evidence type="ECO:0000256" key="2">
    <source>
        <dbReference type="SAM" id="MobiDB-lite"/>
    </source>
</evidence>
<evidence type="ECO:0000259" key="3">
    <source>
        <dbReference type="PROSITE" id="PS51123"/>
    </source>
</evidence>
<evidence type="ECO:0000313" key="5">
    <source>
        <dbReference type="Proteomes" id="UP000284605"/>
    </source>
</evidence>
<sequence length="551" mass="54865">MVAKVVQGGDASPRLVPSLVIAVGLASASLGAVMATSAVTTAQEAATGNTPATTVDPDAVRRPATIEDSFPNLGTVPGRPKPSISATDRAAITNSLIGDRNNARHTAESLRGGQEAAAPPPRSLPPVAASEIRDPNEERRRLADETGQTAFGSYQRRENGAQVPPPLPVTPEAQTYATRPVPASSAGGMAAGVPRSVARPSAAAATETAAAVPESADPAAPRTDAVRPLKVPPTVASLPAPAGQPQREIAAGPTPQVIASINSPPAARPAAARPATTRPAATAVAAAAAPAAGSRYAPPAATASQPALRVAGGATPAVAPRGSTTVAAVEARPLTPSVAGGSRELAVPANAPPGVVVNDVYLQQLAETRRPTSVPVSMPQFEVSTAPALPAGAAVPMSPAMQAALGSSGSTRARAPVRLDIPAETTRPRAAVAPAPRRATVAADGSTVIGFAAGSIDLTPAARESIRQMAAALHSGVSQVRIVGYARSRGDAADSIEAFGLSIDRANAVAAELMAAGVPPRAVKVEAIVADAGAATARARGKGPEAVVFVE</sequence>
<dbReference type="GO" id="GO:0016020">
    <property type="term" value="C:membrane"/>
    <property type="evidence" value="ECO:0007669"/>
    <property type="project" value="UniProtKB-UniRule"/>
</dbReference>